<sequence>MTGRQRPRARSRAEDQKRQRVTFEAARIMAEEGVRDFQTAKRKAAERLNLADNRYLPRNEEIQAALEERLRLFHGERLARDLRRLRELALEAMRFLAPFEPRLVGPVLIGAVTPESEIQLHVAADTPEQVGLHLQEHRIPYEQGERRMRFGGDRQEVLPTYRLIAGDAAVELSVFDVRAIREPPLSPVDGRPMKRASVRELEAMLYESD</sequence>
<dbReference type="Proteomes" id="UP000218899">
    <property type="component" value="Chromosome"/>
</dbReference>
<gene>
    <name evidence="2" type="ORF">SVA_0047</name>
</gene>
<feature type="compositionally biased region" description="Basic residues" evidence="1">
    <location>
        <begin position="1"/>
        <end position="10"/>
    </location>
</feature>
<dbReference type="AlphaFoldDB" id="A0A1B4UZQ4"/>
<name>A0A1B4UZQ4_9GAMM</name>
<reference evidence="2 3" key="1">
    <citation type="submission" date="2015-08" db="EMBL/GenBank/DDBJ databases">
        <title>Complete genome sequence of Sulfurifustis variabilis.</title>
        <authorList>
            <person name="Miura A."/>
            <person name="Kojima H."/>
            <person name="Fukui M."/>
        </authorList>
    </citation>
    <scope>NUCLEOTIDE SEQUENCE [LARGE SCALE GENOMIC DNA]</scope>
    <source>
        <strain evidence="3">skN76</strain>
    </source>
</reference>
<keyword evidence="3" id="KW-1185">Reference proteome</keyword>
<accession>A0A1B4UZQ4</accession>
<evidence type="ECO:0008006" key="4">
    <source>
        <dbReference type="Google" id="ProtNLM"/>
    </source>
</evidence>
<dbReference type="KEGG" id="sva:SVA_0047"/>
<dbReference type="OrthoDB" id="5294130at2"/>
<proteinExistence type="predicted"/>
<organism evidence="2 3">
    <name type="scientific">Sulfurifustis variabilis</name>
    <dbReference type="NCBI Taxonomy" id="1675686"/>
    <lineage>
        <taxon>Bacteria</taxon>
        <taxon>Pseudomonadati</taxon>
        <taxon>Pseudomonadota</taxon>
        <taxon>Gammaproteobacteria</taxon>
        <taxon>Acidiferrobacterales</taxon>
        <taxon>Acidiferrobacteraceae</taxon>
        <taxon>Sulfurifustis</taxon>
    </lineage>
</organism>
<dbReference type="EMBL" id="AP014936">
    <property type="protein sequence ID" value="BAU46629.1"/>
    <property type="molecule type" value="Genomic_DNA"/>
</dbReference>
<evidence type="ECO:0000256" key="1">
    <source>
        <dbReference type="SAM" id="MobiDB-lite"/>
    </source>
</evidence>
<protein>
    <recommendedName>
        <fullName evidence="4">Nucleotidyltransferase</fullName>
    </recommendedName>
</protein>
<feature type="region of interest" description="Disordered" evidence="1">
    <location>
        <begin position="1"/>
        <end position="20"/>
    </location>
</feature>
<evidence type="ECO:0000313" key="2">
    <source>
        <dbReference type="EMBL" id="BAU46629.1"/>
    </source>
</evidence>
<evidence type="ECO:0000313" key="3">
    <source>
        <dbReference type="Proteomes" id="UP000218899"/>
    </source>
</evidence>
<dbReference type="RefSeq" id="WP_096457101.1">
    <property type="nucleotide sequence ID" value="NZ_AP014936.1"/>
</dbReference>